<keyword evidence="1" id="KW-1133">Transmembrane helix</keyword>
<feature type="transmembrane region" description="Helical" evidence="1">
    <location>
        <begin position="125"/>
        <end position="144"/>
    </location>
</feature>
<name>A0ABT3CIW1_9MYCO</name>
<keyword evidence="3" id="KW-1185">Reference proteome</keyword>
<organism evidence="2 3">
    <name type="scientific">Mycolicibacterium komossense</name>
    <dbReference type="NCBI Taxonomy" id="1779"/>
    <lineage>
        <taxon>Bacteria</taxon>
        <taxon>Bacillati</taxon>
        <taxon>Actinomycetota</taxon>
        <taxon>Actinomycetes</taxon>
        <taxon>Mycobacteriales</taxon>
        <taxon>Mycobacteriaceae</taxon>
        <taxon>Mycolicibacterium</taxon>
    </lineage>
</organism>
<keyword evidence="1" id="KW-0472">Membrane</keyword>
<evidence type="ECO:0000313" key="2">
    <source>
        <dbReference type="EMBL" id="MCV7229438.1"/>
    </source>
</evidence>
<dbReference type="RefSeq" id="WP_264070678.1">
    <property type="nucleotide sequence ID" value="NZ_JACKTY010000042.1"/>
</dbReference>
<evidence type="ECO:0000256" key="1">
    <source>
        <dbReference type="SAM" id="Phobius"/>
    </source>
</evidence>
<gene>
    <name evidence="2" type="ORF">H7J73_25850</name>
</gene>
<keyword evidence="1" id="KW-0812">Transmembrane</keyword>
<comment type="caution">
    <text evidence="2">The sequence shown here is derived from an EMBL/GenBank/DDBJ whole genome shotgun (WGS) entry which is preliminary data.</text>
</comment>
<sequence length="261" mass="28848">MSDHHNVDSRVRTAVILALVAASGISIHGYLPDARGDRLAGMVAVPVLLTTAVLILCLAFFVSVRRYTAYFGEWNRAMLQADGSGEAIHLQRTQGPRMRTLVITGICLVPLAEFIALCLPNRGDVHALAGIVVGLLMLGMCSQLRAAKHLPTEQPEDDEARELLQRWTFRTQALIGWADGSRSDWDKRVRPVVARHFETATKVNQRRTTDPAAFQATGTMVFGAELWQWVDPDNVARGSGSLRRGPGRRTLEDILRCLEQV</sequence>
<feature type="transmembrane region" description="Helical" evidence="1">
    <location>
        <begin position="100"/>
        <end position="119"/>
    </location>
</feature>
<dbReference type="Proteomes" id="UP001526201">
    <property type="component" value="Unassembled WGS sequence"/>
</dbReference>
<evidence type="ECO:0000313" key="3">
    <source>
        <dbReference type="Proteomes" id="UP001526201"/>
    </source>
</evidence>
<dbReference type="EMBL" id="JACKTY010000042">
    <property type="protein sequence ID" value="MCV7229438.1"/>
    <property type="molecule type" value="Genomic_DNA"/>
</dbReference>
<accession>A0ABT3CIW1</accession>
<feature type="transmembrane region" description="Helical" evidence="1">
    <location>
        <begin position="12"/>
        <end position="31"/>
    </location>
</feature>
<reference evidence="2 3" key="1">
    <citation type="journal article" date="2022" name="BMC Genomics">
        <title>Comparative genome analysis of mycobacteria focusing on tRNA and non-coding RNA.</title>
        <authorList>
            <person name="Behra P.R.K."/>
            <person name="Pettersson B.M.F."/>
            <person name="Ramesh M."/>
            <person name="Das S."/>
            <person name="Dasgupta S."/>
            <person name="Kirsebom L.A."/>
        </authorList>
    </citation>
    <scope>NUCLEOTIDE SEQUENCE [LARGE SCALE GENOMIC DNA]</scope>
    <source>
        <strain evidence="2 3">DSM 44078</strain>
    </source>
</reference>
<proteinExistence type="predicted"/>
<protein>
    <submittedName>
        <fullName evidence="2">Uncharacterized protein</fullName>
    </submittedName>
</protein>
<feature type="transmembrane region" description="Helical" evidence="1">
    <location>
        <begin position="43"/>
        <end position="64"/>
    </location>
</feature>